<evidence type="ECO:0000313" key="2">
    <source>
        <dbReference type="EMBL" id="RDB25700.1"/>
    </source>
</evidence>
<evidence type="ECO:0000313" key="3">
    <source>
        <dbReference type="Proteomes" id="UP000076154"/>
    </source>
</evidence>
<gene>
    <name evidence="2" type="ORF">Hypma_006184</name>
</gene>
<sequence>MTMSLVVPEKSDPRSPLIAASNVTRRDSDEMLRDGPGKRARDSHEQMVLTTLAARPYRISVPNPCEVDRAPCVDEP</sequence>
<dbReference type="Proteomes" id="UP000076154">
    <property type="component" value="Unassembled WGS sequence"/>
</dbReference>
<dbReference type="InParanoid" id="A0A369JWU2"/>
<dbReference type="EMBL" id="LUEZ02000040">
    <property type="protein sequence ID" value="RDB25700.1"/>
    <property type="molecule type" value="Genomic_DNA"/>
</dbReference>
<dbReference type="AlphaFoldDB" id="A0A369JWU2"/>
<keyword evidence="3" id="KW-1185">Reference proteome</keyword>
<proteinExistence type="predicted"/>
<comment type="caution">
    <text evidence="2">The sequence shown here is derived from an EMBL/GenBank/DDBJ whole genome shotgun (WGS) entry which is preliminary data.</text>
</comment>
<organism evidence="2 3">
    <name type="scientific">Hypsizygus marmoreus</name>
    <name type="common">White beech mushroom</name>
    <name type="synonym">Agaricus marmoreus</name>
    <dbReference type="NCBI Taxonomy" id="39966"/>
    <lineage>
        <taxon>Eukaryota</taxon>
        <taxon>Fungi</taxon>
        <taxon>Dikarya</taxon>
        <taxon>Basidiomycota</taxon>
        <taxon>Agaricomycotina</taxon>
        <taxon>Agaricomycetes</taxon>
        <taxon>Agaricomycetidae</taxon>
        <taxon>Agaricales</taxon>
        <taxon>Tricholomatineae</taxon>
        <taxon>Lyophyllaceae</taxon>
        <taxon>Hypsizygus</taxon>
    </lineage>
</organism>
<feature type="region of interest" description="Disordered" evidence="1">
    <location>
        <begin position="26"/>
        <end position="45"/>
    </location>
</feature>
<protein>
    <submittedName>
        <fullName evidence="2">Uncharacterized protein</fullName>
    </submittedName>
</protein>
<accession>A0A369JWU2</accession>
<reference evidence="2" key="1">
    <citation type="submission" date="2018-04" db="EMBL/GenBank/DDBJ databases">
        <title>Whole genome sequencing of Hypsizygus marmoreus.</title>
        <authorList>
            <person name="Choi I.-G."/>
            <person name="Min B."/>
            <person name="Kim J.-G."/>
            <person name="Kim S."/>
            <person name="Oh Y.-L."/>
            <person name="Kong W.-S."/>
            <person name="Park H."/>
            <person name="Jeong J."/>
            <person name="Song E.-S."/>
        </authorList>
    </citation>
    <scope>NUCLEOTIDE SEQUENCE [LARGE SCALE GENOMIC DNA]</scope>
    <source>
        <strain evidence="2">51987-8</strain>
    </source>
</reference>
<name>A0A369JWU2_HYPMA</name>
<evidence type="ECO:0000256" key="1">
    <source>
        <dbReference type="SAM" id="MobiDB-lite"/>
    </source>
</evidence>